<name>A0A0F9I1R1_9ZZZZ</name>
<evidence type="ECO:0000313" key="1">
    <source>
        <dbReference type="EMBL" id="KKL81287.1"/>
    </source>
</evidence>
<comment type="caution">
    <text evidence="1">The sequence shown here is derived from an EMBL/GenBank/DDBJ whole genome shotgun (WGS) entry which is preliminary data.</text>
</comment>
<sequence length="129" mass="15075">MRKPRGERDSFLTPLVVEVMPSGKRFRLFKPFTFRSKRYGTTIRVSAGFVTDFASIPRFARMLIPKLGRYNKAAVLHDAMYQGVIFAFNRYGADLLFLDGMVALGVAPWKRRLMYRFVRLFGWAAWKKR</sequence>
<reference evidence="1" key="1">
    <citation type="journal article" date="2015" name="Nature">
        <title>Complex archaea that bridge the gap between prokaryotes and eukaryotes.</title>
        <authorList>
            <person name="Spang A."/>
            <person name="Saw J.H."/>
            <person name="Jorgensen S.L."/>
            <person name="Zaremba-Niedzwiedzka K."/>
            <person name="Martijn J."/>
            <person name="Lind A.E."/>
            <person name="van Eijk R."/>
            <person name="Schleper C."/>
            <person name="Guy L."/>
            <person name="Ettema T.J."/>
        </authorList>
    </citation>
    <scope>NUCLEOTIDE SEQUENCE</scope>
</reference>
<dbReference type="InterPro" id="IPR010767">
    <property type="entry name" value="Phage_CGC-2007_Cje0229"/>
</dbReference>
<gene>
    <name evidence="1" type="ORF">LCGC14_1996250</name>
</gene>
<proteinExistence type="predicted"/>
<accession>A0A0F9I1R1</accession>
<dbReference type="EMBL" id="LAZR01022604">
    <property type="protein sequence ID" value="KKL81287.1"/>
    <property type="molecule type" value="Genomic_DNA"/>
</dbReference>
<organism evidence="1">
    <name type="scientific">marine sediment metagenome</name>
    <dbReference type="NCBI Taxonomy" id="412755"/>
    <lineage>
        <taxon>unclassified sequences</taxon>
        <taxon>metagenomes</taxon>
        <taxon>ecological metagenomes</taxon>
    </lineage>
</organism>
<dbReference type="AlphaFoldDB" id="A0A0F9I1R1"/>
<dbReference type="Pfam" id="PF07087">
    <property type="entry name" value="DUF1353"/>
    <property type="match status" value="1"/>
</dbReference>
<protein>
    <recommendedName>
        <fullName evidence="2">DUF1353 domain-containing protein</fullName>
    </recommendedName>
</protein>
<evidence type="ECO:0008006" key="2">
    <source>
        <dbReference type="Google" id="ProtNLM"/>
    </source>
</evidence>